<dbReference type="InterPro" id="IPR009057">
    <property type="entry name" value="Homeodomain-like_sf"/>
</dbReference>
<comment type="caution">
    <text evidence="4">The sequence shown here is derived from an EMBL/GenBank/DDBJ whole genome shotgun (WGS) entry which is preliminary data.</text>
</comment>
<evidence type="ECO:0000313" key="5">
    <source>
        <dbReference type="Proteomes" id="UP001161691"/>
    </source>
</evidence>
<reference evidence="4" key="1">
    <citation type="submission" date="2023-04" db="EMBL/GenBank/DDBJ databases">
        <title>Comparative genomic analysis of Cohnella hashimotonis sp. nov., isolated from the International Space Station.</title>
        <authorList>
            <person name="Venkateswaran K."/>
            <person name="Simpson A."/>
        </authorList>
    </citation>
    <scope>NUCLEOTIDE SEQUENCE</scope>
    <source>
        <strain evidence="4">F6_2S_P_1</strain>
    </source>
</reference>
<dbReference type="Pfam" id="PF00440">
    <property type="entry name" value="TetR_N"/>
    <property type="match status" value="1"/>
</dbReference>
<keyword evidence="1 2" id="KW-0238">DNA-binding</keyword>
<dbReference type="PANTHER" id="PTHR43479:SF11">
    <property type="entry name" value="ACREF_ENVCD OPERON REPRESSOR-RELATED"/>
    <property type="match status" value="1"/>
</dbReference>
<gene>
    <name evidence="4" type="ORF">KB449_32545</name>
</gene>
<feature type="DNA-binding region" description="H-T-H motif" evidence="2">
    <location>
        <begin position="35"/>
        <end position="54"/>
    </location>
</feature>
<protein>
    <submittedName>
        <fullName evidence="4">TetR/AcrR family transcriptional regulator</fullName>
    </submittedName>
</protein>
<dbReference type="InterPro" id="IPR039532">
    <property type="entry name" value="TetR_C_Firmicutes"/>
</dbReference>
<dbReference type="Pfam" id="PF14278">
    <property type="entry name" value="TetR_C_8"/>
    <property type="match status" value="1"/>
</dbReference>
<dbReference type="InterPro" id="IPR050624">
    <property type="entry name" value="HTH-type_Tx_Regulator"/>
</dbReference>
<name>A0ABT6TU41_9BACL</name>
<keyword evidence="5" id="KW-1185">Reference proteome</keyword>
<organism evidence="4 5">
    <name type="scientific">Cohnella hashimotonis</name>
    <dbReference type="NCBI Taxonomy" id="2826895"/>
    <lineage>
        <taxon>Bacteria</taxon>
        <taxon>Bacillati</taxon>
        <taxon>Bacillota</taxon>
        <taxon>Bacilli</taxon>
        <taxon>Bacillales</taxon>
        <taxon>Paenibacillaceae</taxon>
        <taxon>Cohnella</taxon>
    </lineage>
</organism>
<evidence type="ECO:0000259" key="3">
    <source>
        <dbReference type="PROSITE" id="PS50977"/>
    </source>
</evidence>
<evidence type="ECO:0000256" key="2">
    <source>
        <dbReference type="PROSITE-ProRule" id="PRU00335"/>
    </source>
</evidence>
<accession>A0ABT6TU41</accession>
<dbReference type="PANTHER" id="PTHR43479">
    <property type="entry name" value="ACREF/ENVCD OPERON REPRESSOR-RELATED"/>
    <property type="match status" value="1"/>
</dbReference>
<evidence type="ECO:0000313" key="4">
    <source>
        <dbReference type="EMBL" id="MDI4649703.1"/>
    </source>
</evidence>
<evidence type="ECO:0000256" key="1">
    <source>
        <dbReference type="ARBA" id="ARBA00023125"/>
    </source>
</evidence>
<dbReference type="EMBL" id="JAGRPV010000001">
    <property type="protein sequence ID" value="MDI4649703.1"/>
    <property type="molecule type" value="Genomic_DNA"/>
</dbReference>
<dbReference type="InterPro" id="IPR001647">
    <property type="entry name" value="HTH_TetR"/>
</dbReference>
<dbReference type="SUPFAM" id="SSF46689">
    <property type="entry name" value="Homeodomain-like"/>
    <property type="match status" value="1"/>
</dbReference>
<sequence length="182" mass="21538">MAATEHAQNIKKDTREWITSALLELLRNKPLSKLTISEVVKKAGVSRMAFYRNYDTLEQVLERYYTPLFADIFNKIANKKSHEQKVADLTRFFNAMTKDFQMAIEGHYTDLLYQIFKLHITQFYDELIPFADWTGAKRSYWIDFMSAGVFEIWLMWIKNGQKETLDEISALIRFFHRGEPYA</sequence>
<proteinExistence type="predicted"/>
<dbReference type="RefSeq" id="WP_282912313.1">
    <property type="nucleotide sequence ID" value="NZ_JAGRPV010000001.1"/>
</dbReference>
<feature type="domain" description="HTH tetR-type" evidence="3">
    <location>
        <begin position="12"/>
        <end position="72"/>
    </location>
</feature>
<dbReference type="Proteomes" id="UP001161691">
    <property type="component" value="Unassembled WGS sequence"/>
</dbReference>
<dbReference type="PROSITE" id="PS50977">
    <property type="entry name" value="HTH_TETR_2"/>
    <property type="match status" value="1"/>
</dbReference>
<dbReference type="Gene3D" id="1.10.357.10">
    <property type="entry name" value="Tetracycline Repressor, domain 2"/>
    <property type="match status" value="1"/>
</dbReference>